<evidence type="ECO:0000313" key="3">
    <source>
        <dbReference type="Proteomes" id="UP001529510"/>
    </source>
</evidence>
<sequence>SAITDMQAYMDMLNPDVADGSQNSKEHPAHLPPPPTFPPPPPPSNSSHIPPPPPAFPPPKPPEEQVSAEYLKVKRNLRRVDNDVVKKE</sequence>
<keyword evidence="3" id="KW-1185">Reference proteome</keyword>
<feature type="non-terminal residue" evidence="2">
    <location>
        <position position="1"/>
    </location>
</feature>
<organism evidence="2 3">
    <name type="scientific">Cirrhinus mrigala</name>
    <name type="common">Mrigala</name>
    <dbReference type="NCBI Taxonomy" id="683832"/>
    <lineage>
        <taxon>Eukaryota</taxon>
        <taxon>Metazoa</taxon>
        <taxon>Chordata</taxon>
        <taxon>Craniata</taxon>
        <taxon>Vertebrata</taxon>
        <taxon>Euteleostomi</taxon>
        <taxon>Actinopterygii</taxon>
        <taxon>Neopterygii</taxon>
        <taxon>Teleostei</taxon>
        <taxon>Ostariophysi</taxon>
        <taxon>Cypriniformes</taxon>
        <taxon>Cyprinidae</taxon>
        <taxon>Labeoninae</taxon>
        <taxon>Labeonini</taxon>
        <taxon>Cirrhinus</taxon>
    </lineage>
</organism>
<dbReference type="AlphaFoldDB" id="A0ABD0QJI9"/>
<feature type="compositionally biased region" description="Pro residues" evidence="1">
    <location>
        <begin position="30"/>
        <end position="60"/>
    </location>
</feature>
<dbReference type="Proteomes" id="UP001529510">
    <property type="component" value="Unassembled WGS sequence"/>
</dbReference>
<proteinExistence type="predicted"/>
<dbReference type="EMBL" id="JAMKFB020000008">
    <property type="protein sequence ID" value="KAL0186201.1"/>
    <property type="molecule type" value="Genomic_DNA"/>
</dbReference>
<reference evidence="2 3" key="1">
    <citation type="submission" date="2024-05" db="EMBL/GenBank/DDBJ databases">
        <title>Genome sequencing and assembly of Indian major carp, Cirrhinus mrigala (Hamilton, 1822).</title>
        <authorList>
            <person name="Mohindra V."/>
            <person name="Chowdhury L.M."/>
            <person name="Lal K."/>
            <person name="Jena J.K."/>
        </authorList>
    </citation>
    <scope>NUCLEOTIDE SEQUENCE [LARGE SCALE GENOMIC DNA]</scope>
    <source>
        <strain evidence="2">CM1030</strain>
        <tissue evidence="2">Blood</tissue>
    </source>
</reference>
<name>A0ABD0QJI9_CIRMR</name>
<feature type="non-terminal residue" evidence="2">
    <location>
        <position position="88"/>
    </location>
</feature>
<evidence type="ECO:0000313" key="2">
    <source>
        <dbReference type="EMBL" id="KAL0186201.1"/>
    </source>
</evidence>
<gene>
    <name evidence="2" type="ORF">M9458_017871</name>
</gene>
<evidence type="ECO:0000256" key="1">
    <source>
        <dbReference type="SAM" id="MobiDB-lite"/>
    </source>
</evidence>
<feature type="region of interest" description="Disordered" evidence="1">
    <location>
        <begin position="1"/>
        <end position="67"/>
    </location>
</feature>
<protein>
    <submittedName>
        <fullName evidence="2">Uncharacterized protein</fullName>
    </submittedName>
</protein>
<comment type="caution">
    <text evidence="2">The sequence shown here is derived from an EMBL/GenBank/DDBJ whole genome shotgun (WGS) entry which is preliminary data.</text>
</comment>
<accession>A0ABD0QJI9</accession>